<dbReference type="EMBL" id="ML121527">
    <property type="protein sequence ID" value="RPB29779.1"/>
    <property type="molecule type" value="Genomic_DNA"/>
</dbReference>
<organism evidence="2 3">
    <name type="scientific">Terfezia boudieri ATCC MYA-4762</name>
    <dbReference type="NCBI Taxonomy" id="1051890"/>
    <lineage>
        <taxon>Eukaryota</taxon>
        <taxon>Fungi</taxon>
        <taxon>Dikarya</taxon>
        <taxon>Ascomycota</taxon>
        <taxon>Pezizomycotina</taxon>
        <taxon>Pezizomycetes</taxon>
        <taxon>Pezizales</taxon>
        <taxon>Pezizaceae</taxon>
        <taxon>Terfezia</taxon>
    </lineage>
</organism>
<dbReference type="InParanoid" id="A0A3N4M8E7"/>
<dbReference type="STRING" id="1051890.A0A3N4M8E7"/>
<evidence type="ECO:0008006" key="4">
    <source>
        <dbReference type="Google" id="ProtNLM"/>
    </source>
</evidence>
<sequence length="627" mass="69580">MPMVALAVARPMHSFSPRFGGRREAYHGSSSCQTSRLTNIDRPFDNFFRTTPSSGLRTPPPERRHETSSMQPQMCGPLLTKFEPPVLSQSNLPKMLDTFRSSQQLYQPHKIFDSPPSRRSSVHISTYLHPPSTKSHTPSTSQSVSQLKHSSGHNTLTSSAGMQIPPIVKGQRLSLPDFAAQITCFLWFESSYILHRIEESTILPAVQAPLAKDAISTPGFRKWLATILSTTQVSQNVVLLALLFIYRLKKLNPSVKGKTGSEFRLITVALMLGNKFLDDNTYTNKTWAEVSGITVQEIHIMEVEFLQNMKYNLFTSEVMWREWQVKLYRFWSFWEMASQTTFDVSPRTSGPVSPALPSPPVSQTQSPSFIRYTQPSIRTYTNPTPDTTPVGQLPPVELGRKRSYDAGSFVMEPPMKRVSRSMKSNISVPTPQFPMPITSLTAPASERYAQRESPPLAPIISSASSLSIPSIPSMSFGLPLTESGSRAMSMVFPNQTQAGVQTSAPVPVHPLSHNISIPSVGSQSRTSSPYLSQGSNTSSPSSVYPTQQPQHLSPSYFLGNRSSPYRPVRGVQSLLIPQTQAPVPPPMNMDQIQYQPLGKARSQYRNGILPYMSTELAWGPSTHRPTP</sequence>
<dbReference type="Gene3D" id="1.10.472.10">
    <property type="entry name" value="Cyclin-like"/>
    <property type="match status" value="1"/>
</dbReference>
<dbReference type="CDD" id="cd20557">
    <property type="entry name" value="CYCLIN_ScPCL1-like"/>
    <property type="match status" value="1"/>
</dbReference>
<accession>A0A3N4M8E7</accession>
<dbReference type="Pfam" id="PF08613">
    <property type="entry name" value="Cyclin"/>
    <property type="match status" value="1"/>
</dbReference>
<keyword evidence="3" id="KW-1185">Reference proteome</keyword>
<evidence type="ECO:0000313" key="3">
    <source>
        <dbReference type="Proteomes" id="UP000267821"/>
    </source>
</evidence>
<name>A0A3N4M8E7_9PEZI</name>
<evidence type="ECO:0000256" key="1">
    <source>
        <dbReference type="SAM" id="MobiDB-lite"/>
    </source>
</evidence>
<dbReference type="GO" id="GO:0019901">
    <property type="term" value="F:protein kinase binding"/>
    <property type="evidence" value="ECO:0007669"/>
    <property type="project" value="InterPro"/>
</dbReference>
<gene>
    <name evidence="2" type="ORF">L211DRAFT_40936</name>
</gene>
<dbReference type="Proteomes" id="UP000267821">
    <property type="component" value="Unassembled WGS sequence"/>
</dbReference>
<dbReference type="GO" id="GO:0005634">
    <property type="term" value="C:nucleus"/>
    <property type="evidence" value="ECO:0007669"/>
    <property type="project" value="TreeGrafter"/>
</dbReference>
<dbReference type="SUPFAM" id="SSF47954">
    <property type="entry name" value="Cyclin-like"/>
    <property type="match status" value="1"/>
</dbReference>
<feature type="compositionally biased region" description="Low complexity" evidence="1">
    <location>
        <begin position="130"/>
        <end position="143"/>
    </location>
</feature>
<dbReference type="InterPro" id="IPR036915">
    <property type="entry name" value="Cyclin-like_sf"/>
</dbReference>
<feature type="compositionally biased region" description="Polar residues" evidence="1">
    <location>
        <begin position="513"/>
        <end position="553"/>
    </location>
</feature>
<dbReference type="AlphaFoldDB" id="A0A3N4M8E7"/>
<feature type="region of interest" description="Disordered" evidence="1">
    <location>
        <begin position="50"/>
        <end position="74"/>
    </location>
</feature>
<dbReference type="PANTHER" id="PTHR15615">
    <property type="match status" value="1"/>
</dbReference>
<protein>
    <recommendedName>
        <fullName evidence="4">Cyclin-domain-containing protein</fullName>
    </recommendedName>
</protein>
<dbReference type="OrthoDB" id="442243at2759"/>
<evidence type="ECO:0000313" key="2">
    <source>
        <dbReference type="EMBL" id="RPB29779.1"/>
    </source>
</evidence>
<feature type="region of interest" description="Disordered" evidence="1">
    <location>
        <begin position="345"/>
        <end position="367"/>
    </location>
</feature>
<feature type="region of interest" description="Disordered" evidence="1">
    <location>
        <begin position="129"/>
        <end position="161"/>
    </location>
</feature>
<feature type="region of interest" description="Disordered" evidence="1">
    <location>
        <begin position="502"/>
        <end position="559"/>
    </location>
</feature>
<dbReference type="InterPro" id="IPR013922">
    <property type="entry name" value="Cyclin_PHO80-like"/>
</dbReference>
<dbReference type="GO" id="GO:0016538">
    <property type="term" value="F:cyclin-dependent protein serine/threonine kinase regulator activity"/>
    <property type="evidence" value="ECO:0007669"/>
    <property type="project" value="TreeGrafter"/>
</dbReference>
<reference evidence="2 3" key="1">
    <citation type="journal article" date="2018" name="Nat. Ecol. Evol.">
        <title>Pezizomycetes genomes reveal the molecular basis of ectomycorrhizal truffle lifestyle.</title>
        <authorList>
            <person name="Murat C."/>
            <person name="Payen T."/>
            <person name="Noel B."/>
            <person name="Kuo A."/>
            <person name="Morin E."/>
            <person name="Chen J."/>
            <person name="Kohler A."/>
            <person name="Krizsan K."/>
            <person name="Balestrini R."/>
            <person name="Da Silva C."/>
            <person name="Montanini B."/>
            <person name="Hainaut M."/>
            <person name="Levati E."/>
            <person name="Barry K.W."/>
            <person name="Belfiori B."/>
            <person name="Cichocki N."/>
            <person name="Clum A."/>
            <person name="Dockter R.B."/>
            <person name="Fauchery L."/>
            <person name="Guy J."/>
            <person name="Iotti M."/>
            <person name="Le Tacon F."/>
            <person name="Lindquist E.A."/>
            <person name="Lipzen A."/>
            <person name="Malagnac F."/>
            <person name="Mello A."/>
            <person name="Molinier V."/>
            <person name="Miyauchi S."/>
            <person name="Poulain J."/>
            <person name="Riccioni C."/>
            <person name="Rubini A."/>
            <person name="Sitrit Y."/>
            <person name="Splivallo R."/>
            <person name="Traeger S."/>
            <person name="Wang M."/>
            <person name="Zifcakova L."/>
            <person name="Wipf D."/>
            <person name="Zambonelli A."/>
            <person name="Paolocci F."/>
            <person name="Nowrousian M."/>
            <person name="Ottonello S."/>
            <person name="Baldrian P."/>
            <person name="Spatafora J.W."/>
            <person name="Henrissat B."/>
            <person name="Nagy L.G."/>
            <person name="Aury J.M."/>
            <person name="Wincker P."/>
            <person name="Grigoriev I.V."/>
            <person name="Bonfante P."/>
            <person name="Martin F.M."/>
        </authorList>
    </citation>
    <scope>NUCLEOTIDE SEQUENCE [LARGE SCALE GENOMIC DNA]</scope>
    <source>
        <strain evidence="2 3">ATCC MYA-4762</strain>
    </source>
</reference>
<proteinExistence type="predicted"/>
<dbReference type="GO" id="GO:0000307">
    <property type="term" value="C:cyclin-dependent protein kinase holoenzyme complex"/>
    <property type="evidence" value="ECO:0007669"/>
    <property type="project" value="TreeGrafter"/>
</dbReference>
<dbReference type="PANTHER" id="PTHR15615:SF118">
    <property type="entry name" value="CYCLIN, HYPOTHETICAL (EUROFUNG)"/>
    <property type="match status" value="1"/>
</dbReference>
<feature type="compositionally biased region" description="Polar residues" evidence="1">
    <location>
        <begin position="144"/>
        <end position="161"/>
    </location>
</feature>